<dbReference type="InterPro" id="IPR020583">
    <property type="entry name" value="Inositol_monoP_metal-BS"/>
</dbReference>
<dbReference type="Proteomes" id="UP000317909">
    <property type="component" value="Chromosome"/>
</dbReference>
<dbReference type="Pfam" id="PF00459">
    <property type="entry name" value="Inositol_P"/>
    <property type="match status" value="1"/>
</dbReference>
<dbReference type="RefSeq" id="WP_145431375.1">
    <property type="nucleotide sequence ID" value="NZ_CP036339.1"/>
</dbReference>
<reference evidence="9 10" key="1">
    <citation type="submission" date="2019-02" db="EMBL/GenBank/DDBJ databases">
        <title>Deep-cultivation of Planctomycetes and their phenomic and genomic characterization uncovers novel biology.</title>
        <authorList>
            <person name="Wiegand S."/>
            <person name="Jogler M."/>
            <person name="Boedeker C."/>
            <person name="Pinto D."/>
            <person name="Vollmers J."/>
            <person name="Rivas-Marin E."/>
            <person name="Kohn T."/>
            <person name="Peeters S.H."/>
            <person name="Heuer A."/>
            <person name="Rast P."/>
            <person name="Oberbeckmann S."/>
            <person name="Bunk B."/>
            <person name="Jeske O."/>
            <person name="Meyerdierks A."/>
            <person name="Storesund J.E."/>
            <person name="Kallscheuer N."/>
            <person name="Luecker S."/>
            <person name="Lage O.M."/>
            <person name="Pohl T."/>
            <person name="Merkel B.J."/>
            <person name="Hornburger P."/>
            <person name="Mueller R.-W."/>
            <person name="Bruemmer F."/>
            <person name="Labrenz M."/>
            <person name="Spormann A.M."/>
            <person name="Op den Camp H."/>
            <person name="Overmann J."/>
            <person name="Amann R."/>
            <person name="Jetten M.S.M."/>
            <person name="Mascher T."/>
            <person name="Medema M.H."/>
            <person name="Devos D.P."/>
            <person name="Kaster A.-K."/>
            <person name="Ovreas L."/>
            <person name="Rohde M."/>
            <person name="Galperin M.Y."/>
            <person name="Jogler C."/>
        </authorList>
    </citation>
    <scope>NUCLEOTIDE SEQUENCE [LARGE SCALE GENOMIC DNA]</scope>
    <source>
        <strain evidence="9 10">I41</strain>
    </source>
</reference>
<dbReference type="PROSITE" id="PS00629">
    <property type="entry name" value="IMP_1"/>
    <property type="match status" value="1"/>
</dbReference>
<dbReference type="InterPro" id="IPR020550">
    <property type="entry name" value="Inositol_monophosphatase_CS"/>
</dbReference>
<proteinExistence type="inferred from homology"/>
<dbReference type="EC" id="3.1.3.25" evidence="8"/>
<feature type="binding site" evidence="7">
    <location>
        <position position="215"/>
    </location>
    <ligand>
        <name>Mg(2+)</name>
        <dbReference type="ChEBI" id="CHEBI:18420"/>
        <label>1</label>
        <note>catalytic</note>
    </ligand>
</feature>
<sequence length="262" mass="28122">MNAAIPSPADLLVVCELAARAGAEQLLAWRGRFQTREKAPRDLVTDADFASEQAVRRVIAEHFPDHGILGEEAPVMGQLDRHYCWVVDPLDGTINYAHGLPCYGVSIAVARRGELLAGVVYDPERDECFAAAAGRGSTLNRQPMGVSAAATVEESLVAVSFPPRLDDQSLDLKAFMRVGPVCQAMRRTGSAALNLAYVACGRLDAHWAHEIHPWDAAAGVLLVREAGGAVTAADGQPFDLARADYLAASTPTLHQRLLPLIH</sequence>
<evidence type="ECO:0000256" key="3">
    <source>
        <dbReference type="ARBA" id="ARBA00009759"/>
    </source>
</evidence>
<dbReference type="KEGG" id="llh:I41_09770"/>
<dbReference type="OrthoDB" id="9772456at2"/>
<evidence type="ECO:0000256" key="8">
    <source>
        <dbReference type="RuleBase" id="RU364068"/>
    </source>
</evidence>
<evidence type="ECO:0000256" key="7">
    <source>
        <dbReference type="PIRSR" id="PIRSR600760-2"/>
    </source>
</evidence>
<feature type="binding site" evidence="7">
    <location>
        <position position="90"/>
    </location>
    <ligand>
        <name>Mg(2+)</name>
        <dbReference type="ChEBI" id="CHEBI:18420"/>
        <label>2</label>
    </ligand>
</feature>
<dbReference type="PANTHER" id="PTHR20854">
    <property type="entry name" value="INOSITOL MONOPHOSPHATASE"/>
    <property type="match status" value="1"/>
</dbReference>
<keyword evidence="4 7" id="KW-0479">Metal-binding</keyword>
<dbReference type="AlphaFoldDB" id="A0A517TTX2"/>
<organism evidence="9 10">
    <name type="scientific">Lacipirellula limnantheis</name>
    <dbReference type="NCBI Taxonomy" id="2528024"/>
    <lineage>
        <taxon>Bacteria</taxon>
        <taxon>Pseudomonadati</taxon>
        <taxon>Planctomycetota</taxon>
        <taxon>Planctomycetia</taxon>
        <taxon>Pirellulales</taxon>
        <taxon>Lacipirellulaceae</taxon>
        <taxon>Lacipirellula</taxon>
    </lineage>
</organism>
<feature type="binding site" evidence="7">
    <location>
        <position position="91"/>
    </location>
    <ligand>
        <name>Mg(2+)</name>
        <dbReference type="ChEBI" id="CHEBI:18420"/>
        <label>1</label>
        <note>catalytic</note>
    </ligand>
</feature>
<dbReference type="InterPro" id="IPR033942">
    <property type="entry name" value="IMPase"/>
</dbReference>
<dbReference type="FunFam" id="3.30.540.10:FF:000003">
    <property type="entry name" value="Inositol-1-monophosphatase"/>
    <property type="match status" value="1"/>
</dbReference>
<keyword evidence="6 7" id="KW-0460">Magnesium</keyword>
<accession>A0A517TTX2</accession>
<dbReference type="GO" id="GO:0007165">
    <property type="term" value="P:signal transduction"/>
    <property type="evidence" value="ECO:0007669"/>
    <property type="project" value="TreeGrafter"/>
</dbReference>
<dbReference type="SUPFAM" id="SSF56655">
    <property type="entry name" value="Carbohydrate phosphatase"/>
    <property type="match status" value="1"/>
</dbReference>
<name>A0A517TTX2_9BACT</name>
<evidence type="ECO:0000256" key="6">
    <source>
        <dbReference type="ARBA" id="ARBA00022842"/>
    </source>
</evidence>
<protein>
    <recommendedName>
        <fullName evidence="8">Inositol-1-monophosphatase</fullName>
        <ecNumber evidence="8">3.1.3.25</ecNumber>
    </recommendedName>
</protein>
<dbReference type="GO" id="GO:0046872">
    <property type="term" value="F:metal ion binding"/>
    <property type="evidence" value="ECO:0007669"/>
    <property type="project" value="UniProtKB-KW"/>
</dbReference>
<evidence type="ECO:0000256" key="4">
    <source>
        <dbReference type="ARBA" id="ARBA00022723"/>
    </source>
</evidence>
<evidence type="ECO:0000256" key="5">
    <source>
        <dbReference type="ARBA" id="ARBA00022801"/>
    </source>
</evidence>
<feature type="binding site" evidence="7">
    <location>
        <position position="88"/>
    </location>
    <ligand>
        <name>Mg(2+)</name>
        <dbReference type="ChEBI" id="CHEBI:18420"/>
        <label>1</label>
        <note>catalytic</note>
    </ligand>
</feature>
<gene>
    <name evidence="9" type="primary">suhB_1</name>
    <name evidence="9" type="ORF">I41_09770</name>
</gene>
<dbReference type="GO" id="GO:0046854">
    <property type="term" value="P:phosphatidylinositol phosphate biosynthetic process"/>
    <property type="evidence" value="ECO:0007669"/>
    <property type="project" value="InterPro"/>
</dbReference>
<dbReference type="PRINTS" id="PR00377">
    <property type="entry name" value="IMPHPHTASES"/>
</dbReference>
<dbReference type="PANTHER" id="PTHR20854:SF4">
    <property type="entry name" value="INOSITOL-1-MONOPHOSPHATASE-RELATED"/>
    <property type="match status" value="1"/>
</dbReference>
<evidence type="ECO:0000313" key="9">
    <source>
        <dbReference type="EMBL" id="QDT71816.1"/>
    </source>
</evidence>
<dbReference type="GO" id="GO:0006020">
    <property type="term" value="P:inositol metabolic process"/>
    <property type="evidence" value="ECO:0007669"/>
    <property type="project" value="TreeGrafter"/>
</dbReference>
<dbReference type="PROSITE" id="PS00630">
    <property type="entry name" value="IMP_2"/>
    <property type="match status" value="1"/>
</dbReference>
<comment type="cofactor">
    <cofactor evidence="2 7 8">
        <name>Mg(2+)</name>
        <dbReference type="ChEBI" id="CHEBI:18420"/>
    </cofactor>
</comment>
<dbReference type="Gene3D" id="3.40.190.80">
    <property type="match status" value="1"/>
</dbReference>
<keyword evidence="5 8" id="KW-0378">Hydrolase</keyword>
<feature type="binding site" evidence="7">
    <location>
        <position position="71"/>
    </location>
    <ligand>
        <name>Mg(2+)</name>
        <dbReference type="ChEBI" id="CHEBI:18420"/>
        <label>1</label>
        <note>catalytic</note>
    </ligand>
</feature>
<evidence type="ECO:0000313" key="10">
    <source>
        <dbReference type="Proteomes" id="UP000317909"/>
    </source>
</evidence>
<comment type="similarity">
    <text evidence="3 8">Belongs to the inositol monophosphatase superfamily.</text>
</comment>
<dbReference type="GO" id="GO:0008934">
    <property type="term" value="F:inositol monophosphate 1-phosphatase activity"/>
    <property type="evidence" value="ECO:0007669"/>
    <property type="project" value="InterPro"/>
</dbReference>
<keyword evidence="10" id="KW-1185">Reference proteome</keyword>
<evidence type="ECO:0000256" key="2">
    <source>
        <dbReference type="ARBA" id="ARBA00001946"/>
    </source>
</evidence>
<dbReference type="CDD" id="cd01639">
    <property type="entry name" value="IMPase"/>
    <property type="match status" value="1"/>
</dbReference>
<comment type="catalytic activity">
    <reaction evidence="1 8">
        <text>a myo-inositol phosphate + H2O = myo-inositol + phosphate</text>
        <dbReference type="Rhea" id="RHEA:24056"/>
        <dbReference type="ChEBI" id="CHEBI:15377"/>
        <dbReference type="ChEBI" id="CHEBI:17268"/>
        <dbReference type="ChEBI" id="CHEBI:43474"/>
        <dbReference type="ChEBI" id="CHEBI:84139"/>
        <dbReference type="EC" id="3.1.3.25"/>
    </reaction>
</comment>
<dbReference type="Gene3D" id="3.30.540.10">
    <property type="entry name" value="Fructose-1,6-Bisphosphatase, subunit A, domain 1"/>
    <property type="match status" value="1"/>
</dbReference>
<dbReference type="InterPro" id="IPR000760">
    <property type="entry name" value="Inositol_monophosphatase-like"/>
</dbReference>
<dbReference type="EMBL" id="CP036339">
    <property type="protein sequence ID" value="QDT71816.1"/>
    <property type="molecule type" value="Genomic_DNA"/>
</dbReference>
<evidence type="ECO:0000256" key="1">
    <source>
        <dbReference type="ARBA" id="ARBA00001033"/>
    </source>
</evidence>